<organism evidence="1 2">
    <name type="scientific">Caerostris extrusa</name>
    <name type="common">Bark spider</name>
    <name type="synonym">Caerostris bankana</name>
    <dbReference type="NCBI Taxonomy" id="172846"/>
    <lineage>
        <taxon>Eukaryota</taxon>
        <taxon>Metazoa</taxon>
        <taxon>Ecdysozoa</taxon>
        <taxon>Arthropoda</taxon>
        <taxon>Chelicerata</taxon>
        <taxon>Arachnida</taxon>
        <taxon>Araneae</taxon>
        <taxon>Araneomorphae</taxon>
        <taxon>Entelegynae</taxon>
        <taxon>Araneoidea</taxon>
        <taxon>Araneidae</taxon>
        <taxon>Caerostris</taxon>
    </lineage>
</organism>
<comment type="caution">
    <text evidence="1">The sequence shown here is derived from an EMBL/GenBank/DDBJ whole genome shotgun (WGS) entry which is preliminary data.</text>
</comment>
<accession>A0AAV4QBX1</accession>
<dbReference type="Proteomes" id="UP001054945">
    <property type="component" value="Unassembled WGS sequence"/>
</dbReference>
<gene>
    <name evidence="1" type="ORF">CEXT_600391</name>
</gene>
<dbReference type="EMBL" id="BPLR01006066">
    <property type="protein sequence ID" value="GIY07198.1"/>
    <property type="molecule type" value="Genomic_DNA"/>
</dbReference>
<evidence type="ECO:0000313" key="2">
    <source>
        <dbReference type="Proteomes" id="UP001054945"/>
    </source>
</evidence>
<evidence type="ECO:0000313" key="1">
    <source>
        <dbReference type="EMBL" id="GIY07198.1"/>
    </source>
</evidence>
<proteinExistence type="predicted"/>
<keyword evidence="2" id="KW-1185">Reference proteome</keyword>
<reference evidence="1 2" key="1">
    <citation type="submission" date="2021-06" db="EMBL/GenBank/DDBJ databases">
        <title>Caerostris extrusa draft genome.</title>
        <authorList>
            <person name="Kono N."/>
            <person name="Arakawa K."/>
        </authorList>
    </citation>
    <scope>NUCLEOTIDE SEQUENCE [LARGE SCALE GENOMIC DNA]</scope>
</reference>
<protein>
    <submittedName>
        <fullName evidence="1">Uncharacterized protein</fullName>
    </submittedName>
</protein>
<sequence length="93" mass="10371">MQGSSGAVGGRRGLIRLSATRKEIGQGGIFCYHSTPLPFSRTGHTPFINAIGAKQDSLSDRDACYANPIKRVSNQYSRTPQMEVWLRRYRVNI</sequence>
<dbReference type="AlphaFoldDB" id="A0AAV4QBX1"/>
<name>A0AAV4QBX1_CAEEX</name>